<dbReference type="GO" id="GO:0016887">
    <property type="term" value="F:ATP hydrolysis activity"/>
    <property type="evidence" value="ECO:0007669"/>
    <property type="project" value="InterPro"/>
</dbReference>
<keyword evidence="3" id="KW-1003">Cell membrane</keyword>
<evidence type="ECO:0000259" key="11">
    <source>
        <dbReference type="PROSITE" id="PS50929"/>
    </source>
</evidence>
<dbReference type="InterPro" id="IPR039421">
    <property type="entry name" value="Type_1_exporter"/>
</dbReference>
<dbReference type="PANTHER" id="PTHR24221:SF654">
    <property type="entry name" value="ATP-BINDING CASSETTE SUB-FAMILY B MEMBER 6"/>
    <property type="match status" value="1"/>
</dbReference>
<dbReference type="SUPFAM" id="SSF52540">
    <property type="entry name" value="P-loop containing nucleoside triphosphate hydrolases"/>
    <property type="match status" value="1"/>
</dbReference>
<dbReference type="FunFam" id="3.40.50.300:FF:000221">
    <property type="entry name" value="Multidrug ABC transporter ATP-binding protein"/>
    <property type="match status" value="1"/>
</dbReference>
<dbReference type="InterPro" id="IPR017871">
    <property type="entry name" value="ABC_transporter-like_CS"/>
</dbReference>
<dbReference type="AlphaFoldDB" id="A0A212LV77"/>
<evidence type="ECO:0000256" key="1">
    <source>
        <dbReference type="ARBA" id="ARBA00004651"/>
    </source>
</evidence>
<dbReference type="GO" id="GO:0140359">
    <property type="term" value="F:ABC-type transporter activity"/>
    <property type="evidence" value="ECO:0007669"/>
    <property type="project" value="InterPro"/>
</dbReference>
<comment type="subcellular location">
    <subcellularLocation>
        <location evidence="1">Cell membrane</location>
        <topology evidence="1">Multi-pass membrane protein</topology>
    </subcellularLocation>
</comment>
<keyword evidence="4 9" id="KW-0812">Transmembrane</keyword>
<feature type="transmembrane region" description="Helical" evidence="9">
    <location>
        <begin position="165"/>
        <end position="186"/>
    </location>
</feature>
<keyword evidence="8 9" id="KW-0472">Membrane</keyword>
<dbReference type="PANTHER" id="PTHR24221">
    <property type="entry name" value="ATP-BINDING CASSETTE SUB-FAMILY B"/>
    <property type="match status" value="1"/>
</dbReference>
<dbReference type="SMART" id="SM00382">
    <property type="entry name" value="AAA"/>
    <property type="match status" value="1"/>
</dbReference>
<feature type="transmembrane region" description="Helical" evidence="9">
    <location>
        <begin position="279"/>
        <end position="296"/>
    </location>
</feature>
<keyword evidence="6 12" id="KW-0067">ATP-binding</keyword>
<reference evidence="12" key="1">
    <citation type="submission" date="2016-08" db="EMBL/GenBank/DDBJ databases">
        <authorList>
            <person name="Seilhamer J.J."/>
        </authorList>
    </citation>
    <scope>NUCLEOTIDE SEQUENCE</scope>
    <source>
        <strain evidence="12">86</strain>
    </source>
</reference>
<dbReference type="Gene3D" id="3.40.50.300">
    <property type="entry name" value="P-loop containing nucleotide triphosphate hydrolases"/>
    <property type="match status" value="1"/>
</dbReference>
<evidence type="ECO:0000259" key="10">
    <source>
        <dbReference type="PROSITE" id="PS50893"/>
    </source>
</evidence>
<dbReference type="InterPro" id="IPR011527">
    <property type="entry name" value="ABC1_TM_dom"/>
</dbReference>
<dbReference type="InterPro" id="IPR036640">
    <property type="entry name" value="ABC1_TM_sf"/>
</dbReference>
<dbReference type="SUPFAM" id="SSF90123">
    <property type="entry name" value="ABC transporter transmembrane region"/>
    <property type="match status" value="1"/>
</dbReference>
<keyword evidence="7 9" id="KW-1133">Transmembrane helix</keyword>
<dbReference type="Pfam" id="PF00664">
    <property type="entry name" value="ABC_membrane"/>
    <property type="match status" value="1"/>
</dbReference>
<dbReference type="Pfam" id="PF00005">
    <property type="entry name" value="ABC_tran"/>
    <property type="match status" value="1"/>
</dbReference>
<evidence type="ECO:0000256" key="3">
    <source>
        <dbReference type="ARBA" id="ARBA00022475"/>
    </source>
</evidence>
<proteinExistence type="predicted"/>
<evidence type="ECO:0000256" key="5">
    <source>
        <dbReference type="ARBA" id="ARBA00022741"/>
    </source>
</evidence>
<feature type="transmembrane region" description="Helical" evidence="9">
    <location>
        <begin position="63"/>
        <end position="84"/>
    </location>
</feature>
<feature type="transmembrane region" description="Helical" evidence="9">
    <location>
        <begin position="26"/>
        <end position="51"/>
    </location>
</feature>
<evidence type="ECO:0000256" key="6">
    <source>
        <dbReference type="ARBA" id="ARBA00022840"/>
    </source>
</evidence>
<evidence type="ECO:0000256" key="9">
    <source>
        <dbReference type="SAM" id="Phobius"/>
    </source>
</evidence>
<organism evidence="12">
    <name type="scientific">uncultured Sporomusa sp</name>
    <dbReference type="NCBI Taxonomy" id="307249"/>
    <lineage>
        <taxon>Bacteria</taxon>
        <taxon>Bacillati</taxon>
        <taxon>Bacillota</taxon>
        <taxon>Negativicutes</taxon>
        <taxon>Selenomonadales</taxon>
        <taxon>Sporomusaceae</taxon>
        <taxon>Sporomusa</taxon>
        <taxon>environmental samples</taxon>
    </lineage>
</organism>
<name>A0A212LV77_9FIRM</name>
<sequence length="599" mass="65664">MISMDQSREHPLLLLLAWAGKEKYKLYLAILCGLVSGLLVVVPYMAVYQVLELAYYQQLTGELLLMYGLTVAAAVAGRNLFLALGVALSHKGAYNALYRVRAMLVDHMAVVPLGSLSRQHTGEIKKVISEDIEKLELFLAHHLPEMALYAAGPVAIFLYLASVNWLLALITLLPLPAAVWLQYRLFAGYRRRMHEMNQVMAGLNAAMIEYISGMKLIKAYNLGVTSYRKYAGAIDAHHSLWQQIAYQMGPLFATFVIVLQCAAAAVVPAGGFLFVHGQAGAGVFILFVFVGSLYLLELRPLLELGSNFSQVLNGIHNAQKILAIPPLPPGGEAFPDRQDVEFRQVSFAYDGRNTVLKNVNFYIRSGEKFAFVGRSGAGKSTITQLIARFYDVGGGEVLIGGCNVRKLDYEALQKNIAIVFQQTFLTRQSVLENIRMGTTATLDEVKAAAKKAQIHDFIESLPAGYETKVGSYGSRFSGGEKQRIAIARAILKNAPLLVLDEATAAADPENEQAIQAALAELCAGRTVVIVAHRLDIVKKCDRIAVVENNTVTAVGTHEELLAVSGYYRQIWEDYTKSRSIAYGLKKTGEGDCHETQAVV</sequence>
<feature type="transmembrane region" description="Helical" evidence="9">
    <location>
        <begin position="251"/>
        <end position="273"/>
    </location>
</feature>
<keyword evidence="2" id="KW-0813">Transport</keyword>
<dbReference type="InterPro" id="IPR003593">
    <property type="entry name" value="AAA+_ATPase"/>
</dbReference>
<dbReference type="InterPro" id="IPR027417">
    <property type="entry name" value="P-loop_NTPase"/>
</dbReference>
<accession>A0A212LV77</accession>
<dbReference type="InterPro" id="IPR003439">
    <property type="entry name" value="ABC_transporter-like_ATP-bd"/>
</dbReference>
<evidence type="ECO:0000256" key="2">
    <source>
        <dbReference type="ARBA" id="ARBA00022448"/>
    </source>
</evidence>
<dbReference type="PROSITE" id="PS50929">
    <property type="entry name" value="ABC_TM1F"/>
    <property type="match status" value="1"/>
</dbReference>
<feature type="domain" description="ABC transmembrane type-1" evidence="11">
    <location>
        <begin position="28"/>
        <end position="310"/>
    </location>
</feature>
<dbReference type="PROSITE" id="PS00211">
    <property type="entry name" value="ABC_TRANSPORTER_1"/>
    <property type="match status" value="1"/>
</dbReference>
<keyword evidence="5" id="KW-0547">Nucleotide-binding</keyword>
<evidence type="ECO:0000256" key="7">
    <source>
        <dbReference type="ARBA" id="ARBA00022989"/>
    </source>
</evidence>
<dbReference type="PROSITE" id="PS50893">
    <property type="entry name" value="ABC_TRANSPORTER_2"/>
    <property type="match status" value="1"/>
</dbReference>
<dbReference type="EMBL" id="FMJE01000003">
    <property type="protein sequence ID" value="SCM81428.1"/>
    <property type="molecule type" value="Genomic_DNA"/>
</dbReference>
<evidence type="ECO:0000313" key="12">
    <source>
        <dbReference type="EMBL" id="SCM81428.1"/>
    </source>
</evidence>
<evidence type="ECO:0000256" key="4">
    <source>
        <dbReference type="ARBA" id="ARBA00022692"/>
    </source>
</evidence>
<gene>
    <name evidence="12" type="ORF">KL86SPO_31607</name>
</gene>
<dbReference type="GO" id="GO:0005886">
    <property type="term" value="C:plasma membrane"/>
    <property type="evidence" value="ECO:0007669"/>
    <property type="project" value="UniProtKB-SubCell"/>
</dbReference>
<protein>
    <submittedName>
        <fullName evidence="12">ABC transporter ATP-binding protein</fullName>
    </submittedName>
</protein>
<dbReference type="Gene3D" id="1.20.1560.10">
    <property type="entry name" value="ABC transporter type 1, transmembrane domain"/>
    <property type="match status" value="1"/>
</dbReference>
<feature type="domain" description="ABC transporter" evidence="10">
    <location>
        <begin position="340"/>
        <end position="573"/>
    </location>
</feature>
<evidence type="ECO:0000256" key="8">
    <source>
        <dbReference type="ARBA" id="ARBA00023136"/>
    </source>
</evidence>
<dbReference type="GO" id="GO:0005524">
    <property type="term" value="F:ATP binding"/>
    <property type="evidence" value="ECO:0007669"/>
    <property type="project" value="UniProtKB-KW"/>
</dbReference>